<proteinExistence type="predicted"/>
<reference evidence="7 8" key="1">
    <citation type="submission" date="2019-03" db="EMBL/GenBank/DDBJ databases">
        <authorList>
            <person name="Douthitt C."/>
            <person name="D'Elia T."/>
            <person name="Bockoras C."/>
            <person name="Boss C."/>
            <person name="Clemons M."/>
            <person name="Green W."/>
            <person name="Harel H."/>
            <person name="Larralde J."/>
            <person name="Lopez M."/>
            <person name="Magana D."/>
            <person name="Miguel M."/>
            <person name="Muschweck L."/>
            <person name="Olivos K."/>
            <person name="Racette D."/>
            <person name="Reynolds M."/>
            <person name="Ru Y."/>
            <person name="Santana M."/>
            <person name="Simon R."/>
            <person name="Smotrilla K."/>
            <person name="Sufficool B."/>
            <person name="Tamayo B."/>
            <person name="Tirado E."/>
            <person name="Vajanyi M."/>
            <person name="Weger M."/>
            <person name="Wehr A."/>
            <person name="Whitaker K."/>
            <person name="Garlena R.A."/>
            <person name="Russell D.A."/>
            <person name="Pope W.H."/>
            <person name="Jacobs-Sera D."/>
            <person name="Hatfull G.F."/>
        </authorList>
    </citation>
    <scope>NUCLEOTIDE SEQUENCE [LARGE SCALE GENOMIC DNA]</scope>
</reference>
<evidence type="ECO:0000313" key="8">
    <source>
        <dbReference type="Proteomes" id="UP000297070"/>
    </source>
</evidence>
<name>A0A4D6E1Y3_9CAUD</name>
<dbReference type="Proteomes" id="UP000297070">
    <property type="component" value="Segment"/>
</dbReference>
<evidence type="ECO:0000256" key="4">
    <source>
        <dbReference type="ARBA" id="ARBA00023219"/>
    </source>
</evidence>
<feature type="region of interest" description="Disordered" evidence="5">
    <location>
        <begin position="518"/>
        <end position="564"/>
    </location>
</feature>
<dbReference type="Gene3D" id="3.30.420.240">
    <property type="match status" value="1"/>
</dbReference>
<dbReference type="Pfam" id="PF03237">
    <property type="entry name" value="Terminase_6N"/>
    <property type="match status" value="1"/>
</dbReference>
<evidence type="ECO:0000313" key="7">
    <source>
        <dbReference type="EMBL" id="QBZ72680.1"/>
    </source>
</evidence>
<feature type="compositionally biased region" description="Basic residues" evidence="5">
    <location>
        <begin position="532"/>
        <end position="548"/>
    </location>
</feature>
<feature type="compositionally biased region" description="Acidic residues" evidence="5">
    <location>
        <begin position="518"/>
        <end position="527"/>
    </location>
</feature>
<dbReference type="InterPro" id="IPR035421">
    <property type="entry name" value="Terminase_6C"/>
</dbReference>
<dbReference type="KEGG" id="vg:55012897"/>
<dbReference type="GO" id="GO:0005524">
    <property type="term" value="F:ATP binding"/>
    <property type="evidence" value="ECO:0007669"/>
    <property type="project" value="UniProtKB-KW"/>
</dbReference>
<keyword evidence="4" id="KW-0231">Viral genome packaging</keyword>
<dbReference type="InterPro" id="IPR027417">
    <property type="entry name" value="P-loop_NTPase"/>
</dbReference>
<organism evidence="7 8">
    <name type="scientific">Gordonia phage GodonK</name>
    <dbReference type="NCBI Taxonomy" id="2562192"/>
    <lineage>
        <taxon>Viruses</taxon>
        <taxon>Duplodnaviria</taxon>
        <taxon>Heunggongvirae</taxon>
        <taxon>Uroviricota</taxon>
        <taxon>Caudoviricetes</taxon>
        <taxon>Godonkavirus</taxon>
        <taxon>Godonkavirus godonK</taxon>
    </lineage>
</organism>
<accession>A0A4D6E1Y3</accession>
<dbReference type="Gene3D" id="3.40.50.300">
    <property type="entry name" value="P-loop containing nucleotide triphosphate hydrolases"/>
    <property type="match status" value="1"/>
</dbReference>
<keyword evidence="8" id="KW-1185">Reference proteome</keyword>
<sequence>MERQTYKPRKGIGLYIPPEEDLSLADIVARLPESEREEALADLDMDDLEYNFNFWGRPSQLAAVNSDKWLTVLLSGRGFGKTRVLSQAMHKKAMDNPGCRIALVGRSVADVRDILVTGESGLLNVVPPSEKPEYKQTMRRIIWPNGSEAMTFTADIPDQLRGPQFHFAFGDELGSWRVKATGTGMVNAWSQLQIATRLGDNPQIFIATTPRRVPMIVDCVKMADYEPDRVLLIRGSTFANRHLGTKYREAIIGLYEGTTLGQQELEGELLSDVEGALLTPDVIEDSRLTDLEETFWKTLPNRIVGVDPTVSATPGDECGIVVAGATGEKKMYNRRAYVLEDASLQGPPEVWARRVVEMARKYRAAVVAEDNQGGEMVRMVINAQDPRVPVTLVKSKAGKYARAEPVAHAYQQGRVHHMREFDMLEDQLTTWVPDEGMKSPDRLDAAVHCLTALLVVKPKEWIGGVSIAGTGARRRINVINHDPYQQIVPGSNGPGNTRAKILERLRPLDGFNIEEFDGTEEETEEEKEQFKRLRKANRSPRLPIHARNRKYDPYGAPRIRRRQG</sequence>
<keyword evidence="2" id="KW-0547">Nucleotide-binding</keyword>
<feature type="domain" description="Terminase large subunit gp17-like C-terminal" evidence="6">
    <location>
        <begin position="304"/>
        <end position="451"/>
    </location>
</feature>
<dbReference type="Pfam" id="PF17289">
    <property type="entry name" value="Terminase_6C"/>
    <property type="match status" value="1"/>
</dbReference>
<dbReference type="RefSeq" id="YP_009821445.1">
    <property type="nucleotide sequence ID" value="NC_048176.1"/>
</dbReference>
<evidence type="ECO:0000256" key="5">
    <source>
        <dbReference type="SAM" id="MobiDB-lite"/>
    </source>
</evidence>
<keyword evidence="1" id="KW-1188">Viral release from host cell</keyword>
<dbReference type="GeneID" id="55012897"/>
<evidence type="ECO:0000256" key="1">
    <source>
        <dbReference type="ARBA" id="ARBA00022612"/>
    </source>
</evidence>
<evidence type="ECO:0000256" key="2">
    <source>
        <dbReference type="ARBA" id="ARBA00022741"/>
    </source>
</evidence>
<dbReference type="EMBL" id="MK620899">
    <property type="protein sequence ID" value="QBZ72680.1"/>
    <property type="molecule type" value="Genomic_DNA"/>
</dbReference>
<evidence type="ECO:0000259" key="6">
    <source>
        <dbReference type="Pfam" id="PF17289"/>
    </source>
</evidence>
<protein>
    <submittedName>
        <fullName evidence="7">Terminase</fullName>
    </submittedName>
</protein>
<evidence type="ECO:0000256" key="3">
    <source>
        <dbReference type="ARBA" id="ARBA00022840"/>
    </source>
</evidence>
<gene>
    <name evidence="7" type="primary">61</name>
    <name evidence="7" type="ORF">SEA_GODONK_61</name>
</gene>
<keyword evidence="3" id="KW-0067">ATP-binding</keyword>